<dbReference type="Proteomes" id="UP001634393">
    <property type="component" value="Unassembled WGS sequence"/>
</dbReference>
<dbReference type="AlphaFoldDB" id="A0ABD3T9X8"/>
<accession>A0ABD3T9X8</accession>
<dbReference type="EMBL" id="JBJXBP010000004">
    <property type="protein sequence ID" value="KAL3833350.1"/>
    <property type="molecule type" value="Genomic_DNA"/>
</dbReference>
<organism evidence="1 2">
    <name type="scientific">Penstemon smallii</name>
    <dbReference type="NCBI Taxonomy" id="265156"/>
    <lineage>
        <taxon>Eukaryota</taxon>
        <taxon>Viridiplantae</taxon>
        <taxon>Streptophyta</taxon>
        <taxon>Embryophyta</taxon>
        <taxon>Tracheophyta</taxon>
        <taxon>Spermatophyta</taxon>
        <taxon>Magnoliopsida</taxon>
        <taxon>eudicotyledons</taxon>
        <taxon>Gunneridae</taxon>
        <taxon>Pentapetalae</taxon>
        <taxon>asterids</taxon>
        <taxon>lamiids</taxon>
        <taxon>Lamiales</taxon>
        <taxon>Plantaginaceae</taxon>
        <taxon>Cheloneae</taxon>
        <taxon>Penstemon</taxon>
    </lineage>
</organism>
<keyword evidence="2" id="KW-1185">Reference proteome</keyword>
<reference evidence="1 2" key="1">
    <citation type="submission" date="2024-12" db="EMBL/GenBank/DDBJ databases">
        <title>The unique morphological basis and parallel evolutionary history of personate flowers in Penstemon.</title>
        <authorList>
            <person name="Depatie T.H."/>
            <person name="Wessinger C.A."/>
        </authorList>
    </citation>
    <scope>NUCLEOTIDE SEQUENCE [LARGE SCALE GENOMIC DNA]</scope>
    <source>
        <strain evidence="1">WTNN_2</strain>
        <tissue evidence="1">Leaf</tissue>
    </source>
</reference>
<proteinExistence type="predicted"/>
<gene>
    <name evidence="1" type="ORF">ACJIZ3_008086</name>
</gene>
<evidence type="ECO:0000313" key="2">
    <source>
        <dbReference type="Proteomes" id="UP001634393"/>
    </source>
</evidence>
<protein>
    <submittedName>
        <fullName evidence="1">Uncharacterized protein</fullName>
    </submittedName>
</protein>
<evidence type="ECO:0000313" key="1">
    <source>
        <dbReference type="EMBL" id="KAL3833350.1"/>
    </source>
</evidence>
<name>A0ABD3T9X8_9LAMI</name>
<sequence length="118" mass="12995">MERCMRKCKGLGEVAVMEKTAETVAAAERKRKISFGESELSTFSVQLKTRRLDDVVTPENSGNSTTESVCSDHVLAYCSSSTGFKESLKSVDLEEENEVSAEFFATSVGDSVDFTTYR</sequence>
<comment type="caution">
    <text evidence="1">The sequence shown here is derived from an EMBL/GenBank/DDBJ whole genome shotgun (WGS) entry which is preliminary data.</text>
</comment>